<accession>A0ABU9Y3R3</accession>
<feature type="chain" id="PRO_5045806533" description="DUF11 domain-containing protein" evidence="1">
    <location>
        <begin position="27"/>
        <end position="326"/>
    </location>
</feature>
<evidence type="ECO:0008006" key="4">
    <source>
        <dbReference type="Google" id="ProtNLM"/>
    </source>
</evidence>
<evidence type="ECO:0000256" key="1">
    <source>
        <dbReference type="SAM" id="SignalP"/>
    </source>
</evidence>
<comment type="caution">
    <text evidence="2">The sequence shown here is derived from an EMBL/GenBank/DDBJ whole genome shotgun (WGS) entry which is preliminary data.</text>
</comment>
<evidence type="ECO:0000313" key="3">
    <source>
        <dbReference type="Proteomes" id="UP001419910"/>
    </source>
</evidence>
<dbReference type="NCBIfam" id="TIGR01451">
    <property type="entry name" value="B_ant_repeat"/>
    <property type="match status" value="1"/>
</dbReference>
<protein>
    <recommendedName>
        <fullName evidence="4">DUF11 domain-containing protein</fullName>
    </recommendedName>
</protein>
<name>A0ABU9Y3R3_9SPHN</name>
<reference evidence="2 3" key="1">
    <citation type="submission" date="2024-05" db="EMBL/GenBank/DDBJ databases">
        <authorList>
            <person name="Liu Q."/>
            <person name="Xin Y.-H."/>
        </authorList>
    </citation>
    <scope>NUCLEOTIDE SEQUENCE [LARGE SCALE GENOMIC DNA]</scope>
    <source>
        <strain evidence="2 3">CGMCC 1.10181</strain>
    </source>
</reference>
<dbReference type="RefSeq" id="WP_345840442.1">
    <property type="nucleotide sequence ID" value="NZ_JBDIME010000009.1"/>
</dbReference>
<evidence type="ECO:0000313" key="2">
    <source>
        <dbReference type="EMBL" id="MEN2790440.1"/>
    </source>
</evidence>
<feature type="signal peptide" evidence="1">
    <location>
        <begin position="1"/>
        <end position="26"/>
    </location>
</feature>
<organism evidence="2 3">
    <name type="scientific">Sphingomonas oligophenolica</name>
    <dbReference type="NCBI Taxonomy" id="301154"/>
    <lineage>
        <taxon>Bacteria</taxon>
        <taxon>Pseudomonadati</taxon>
        <taxon>Pseudomonadota</taxon>
        <taxon>Alphaproteobacteria</taxon>
        <taxon>Sphingomonadales</taxon>
        <taxon>Sphingomonadaceae</taxon>
        <taxon>Sphingomonas</taxon>
    </lineage>
</organism>
<keyword evidence="3" id="KW-1185">Reference proteome</keyword>
<keyword evidence="1" id="KW-0732">Signal</keyword>
<dbReference type="EMBL" id="JBDIME010000009">
    <property type="protein sequence ID" value="MEN2790440.1"/>
    <property type="molecule type" value="Genomic_DNA"/>
</dbReference>
<proteinExistence type="predicted"/>
<dbReference type="InterPro" id="IPR047589">
    <property type="entry name" value="DUF11_rpt"/>
</dbReference>
<dbReference type="Proteomes" id="UP001419910">
    <property type="component" value="Unassembled WGS sequence"/>
</dbReference>
<sequence length="326" mass="31878">MKQKRIQIAATSLAFATALTATPALADGTASGTLIQNTATATYSSGSTTETVQSNTVVVKVDQLLNVATTALSNTPAAATTTAATVLTYQVTNTGNGADTFHLTADPNVTGNGFNGTIQSVVVDTNGNGVYDPGVDSVITNGAASPAIAADGSLKVFVLVNLPANFSDTQTSQVRLTAASVTGTGTPGSVFAGKGTGGVDAVVGASTAQANALESLIAALASVSLTKSATIADPFGGNTPVPGAIVTYTLVAHTTGTGTADSVHVTDGIPAATTYQPGTLTLNGAPLSDATDSDAGIAGASGIDVSLGNIAAGAADKTVTFKVKIN</sequence>
<gene>
    <name evidence="2" type="ORF">ABC974_12445</name>
</gene>